<evidence type="ECO:0008006" key="3">
    <source>
        <dbReference type="Google" id="ProtNLM"/>
    </source>
</evidence>
<accession>A0ABV4T4W2</accession>
<dbReference type="Proteomes" id="UP001571980">
    <property type="component" value="Unassembled WGS sequence"/>
</dbReference>
<dbReference type="EMBL" id="JARRIG010000005">
    <property type="protein sequence ID" value="MFA4804802.1"/>
    <property type="molecule type" value="Genomic_DNA"/>
</dbReference>
<dbReference type="RefSeq" id="WP_372823982.1">
    <property type="nucleotide sequence ID" value="NZ_CP122538.1"/>
</dbReference>
<proteinExistence type="predicted"/>
<evidence type="ECO:0000313" key="1">
    <source>
        <dbReference type="EMBL" id="MFA4804802.1"/>
    </source>
</evidence>
<protein>
    <recommendedName>
        <fullName evidence="3">VapB-type antitoxin</fullName>
    </recommendedName>
</protein>
<keyword evidence="2" id="KW-1185">Reference proteome</keyword>
<comment type="caution">
    <text evidence="1">The sequence shown here is derived from an EMBL/GenBank/DDBJ whole genome shotgun (WGS) entry which is preliminary data.</text>
</comment>
<sequence>MLVEVKWKDLSEREAKKILKDLEERGELLRLEGWEKFYGLVKGKKELRENGW</sequence>
<gene>
    <name evidence="1" type="ORF">P8X34_08700</name>
</gene>
<reference evidence="1 2" key="1">
    <citation type="submission" date="2023-03" db="EMBL/GenBank/DDBJ databases">
        <title>Speciation in Pyrococcus: adaptation to high temperature as a mechanism.</title>
        <authorList>
            <person name="Gu J."/>
        </authorList>
    </citation>
    <scope>NUCLEOTIDE SEQUENCE [LARGE SCALE GENOMIC DNA]</scope>
    <source>
        <strain evidence="1 2">LMOA34</strain>
    </source>
</reference>
<organism evidence="1 2">
    <name type="scientific">Pyrococcus kukulkanii</name>
    <dbReference type="NCBI Taxonomy" id="1609559"/>
    <lineage>
        <taxon>Archaea</taxon>
        <taxon>Methanobacteriati</taxon>
        <taxon>Methanobacteriota</taxon>
        <taxon>Thermococci</taxon>
        <taxon>Thermococcales</taxon>
        <taxon>Thermococcaceae</taxon>
        <taxon>Pyrococcus</taxon>
    </lineage>
</organism>
<name>A0ABV4T4W2_9EURY</name>
<evidence type="ECO:0000313" key="2">
    <source>
        <dbReference type="Proteomes" id="UP001571980"/>
    </source>
</evidence>